<feature type="transmembrane region" description="Helical" evidence="2">
    <location>
        <begin position="25"/>
        <end position="53"/>
    </location>
</feature>
<feature type="transmembrane region" description="Helical" evidence="2">
    <location>
        <begin position="120"/>
        <end position="139"/>
    </location>
</feature>
<dbReference type="Proteomes" id="UP000054314">
    <property type="component" value="Unassembled WGS sequence"/>
</dbReference>
<feature type="non-terminal residue" evidence="3">
    <location>
        <position position="1"/>
    </location>
</feature>
<accession>A0A0A0BKK4</accession>
<gene>
    <name evidence="3" type="ORF">N869_11990</name>
</gene>
<keyword evidence="2" id="KW-1133">Transmembrane helix</keyword>
<feature type="transmembrane region" description="Helical" evidence="2">
    <location>
        <begin position="194"/>
        <end position="219"/>
    </location>
</feature>
<dbReference type="EMBL" id="AXCZ01000359">
    <property type="protein sequence ID" value="KGM08385.1"/>
    <property type="molecule type" value="Genomic_DNA"/>
</dbReference>
<keyword evidence="4" id="KW-1185">Reference proteome</keyword>
<sequence length="337" mass="33549">RQPARTRSGPARPAGSQPTGGGRPWVTGVVAAVQGAVLSVLVVTVPAVAAFVATSADPVNAELGWTRAAVVGLVLWLLGHGGAASVAGTTVTLVPLGLTLLVLFTTYASARRSMAPARSAWVAGIVTYTTLVVTAIVLTGPSGPWGAGPAMTSRAVVGGALVGAVGLGAGAPARGSLRELTRRWWEPVPRWVRAACGAGGVLAVTLLGVGGALTVVWVLAGRAPAGDVLTALDLDALGGGVLAVGQLLLLPNLVLWAVAWVAGPGFAVGAGTVYSPSEVLTGPLPALPLLGALPAQVPDVAMWAPVLVVVAGALAGRWLSLALVRERPWHTAAACGT</sequence>
<evidence type="ECO:0000313" key="3">
    <source>
        <dbReference type="EMBL" id="KGM08385.1"/>
    </source>
</evidence>
<feature type="transmembrane region" description="Helical" evidence="2">
    <location>
        <begin position="300"/>
        <end position="319"/>
    </location>
</feature>
<reference evidence="3 4" key="1">
    <citation type="submission" date="2013-08" db="EMBL/GenBank/DDBJ databases">
        <title>Genome sequencing of Cellulomonas bogoriensis 69B4.</title>
        <authorList>
            <person name="Chen F."/>
            <person name="Li Y."/>
            <person name="Wang G."/>
        </authorList>
    </citation>
    <scope>NUCLEOTIDE SEQUENCE [LARGE SCALE GENOMIC DNA]</scope>
    <source>
        <strain evidence="3 4">69B4</strain>
    </source>
</reference>
<comment type="caution">
    <text evidence="3">The sequence shown here is derived from an EMBL/GenBank/DDBJ whole genome shotgun (WGS) entry which is preliminary data.</text>
</comment>
<feature type="region of interest" description="Disordered" evidence="1">
    <location>
        <begin position="1"/>
        <end position="22"/>
    </location>
</feature>
<evidence type="ECO:0000313" key="4">
    <source>
        <dbReference type="Proteomes" id="UP000054314"/>
    </source>
</evidence>
<keyword evidence="2" id="KW-0472">Membrane</keyword>
<name>A0A0A0BKK4_9CELL</name>
<feature type="non-terminal residue" evidence="3">
    <location>
        <position position="337"/>
    </location>
</feature>
<dbReference type="Pfam" id="PF19877">
    <property type="entry name" value="DUF6350"/>
    <property type="match status" value="1"/>
</dbReference>
<protein>
    <submittedName>
        <fullName evidence="3">Uncharacterized protein</fullName>
    </submittedName>
</protein>
<feature type="transmembrane region" description="Helical" evidence="2">
    <location>
        <begin position="151"/>
        <end position="173"/>
    </location>
</feature>
<organism evidence="3 4">
    <name type="scientific">Cellulomonas bogoriensis 69B4 = DSM 16987</name>
    <dbReference type="NCBI Taxonomy" id="1386082"/>
    <lineage>
        <taxon>Bacteria</taxon>
        <taxon>Bacillati</taxon>
        <taxon>Actinomycetota</taxon>
        <taxon>Actinomycetes</taxon>
        <taxon>Micrococcales</taxon>
        <taxon>Cellulomonadaceae</taxon>
        <taxon>Cellulomonas</taxon>
    </lineage>
</organism>
<dbReference type="InterPro" id="IPR045931">
    <property type="entry name" value="DUF6350"/>
</dbReference>
<proteinExistence type="predicted"/>
<feature type="transmembrane region" description="Helical" evidence="2">
    <location>
        <begin position="231"/>
        <end position="249"/>
    </location>
</feature>
<evidence type="ECO:0000256" key="1">
    <source>
        <dbReference type="SAM" id="MobiDB-lite"/>
    </source>
</evidence>
<feature type="transmembrane region" description="Helical" evidence="2">
    <location>
        <begin position="89"/>
        <end position="108"/>
    </location>
</feature>
<evidence type="ECO:0000256" key="2">
    <source>
        <dbReference type="SAM" id="Phobius"/>
    </source>
</evidence>
<keyword evidence="2" id="KW-0812">Transmembrane</keyword>
<dbReference type="AlphaFoldDB" id="A0A0A0BKK4"/>